<comment type="similarity">
    <text evidence="2">Belongs to the HPF/YfiA ribosome-associated protein family. Long HPF subfamily.</text>
</comment>
<evidence type="ECO:0000313" key="6">
    <source>
        <dbReference type="Proteomes" id="UP000641910"/>
    </source>
</evidence>
<organism evidence="5 6">
    <name type="scientific">Thermoactinomyces vulgaris</name>
    <dbReference type="NCBI Taxonomy" id="2026"/>
    <lineage>
        <taxon>Bacteria</taxon>
        <taxon>Bacillati</taxon>
        <taxon>Bacillota</taxon>
        <taxon>Bacilli</taxon>
        <taxon>Bacillales</taxon>
        <taxon>Thermoactinomycetaceae</taxon>
        <taxon>Thermoactinomyces</taxon>
    </lineage>
</organism>
<dbReference type="InterPro" id="IPR034694">
    <property type="entry name" value="HPF_long/plastid"/>
</dbReference>
<dbReference type="PANTHER" id="PTHR33231">
    <property type="entry name" value="30S RIBOSOMAL PROTEIN"/>
    <property type="match status" value="1"/>
</dbReference>
<keyword evidence="3" id="KW-0175">Coiled coil</keyword>
<comment type="subunit">
    <text evidence="2">Interacts with 100S ribosomes.</text>
</comment>
<dbReference type="RefSeq" id="WP_037997699.1">
    <property type="nucleotide sequence ID" value="NZ_CP036487.1"/>
</dbReference>
<dbReference type="CDD" id="cd00552">
    <property type="entry name" value="RaiA"/>
    <property type="match status" value="1"/>
</dbReference>
<dbReference type="Pfam" id="PF02482">
    <property type="entry name" value="Ribosomal_S30AE"/>
    <property type="match status" value="1"/>
</dbReference>
<dbReference type="SUPFAM" id="SSF69754">
    <property type="entry name" value="Ribosome binding protein Y (YfiA homologue)"/>
    <property type="match status" value="1"/>
</dbReference>
<evidence type="ECO:0000256" key="1">
    <source>
        <dbReference type="ARBA" id="ARBA00022845"/>
    </source>
</evidence>
<dbReference type="Gene3D" id="3.30.505.50">
    <property type="entry name" value="Sigma 54 modulation/S30EA ribosomal protein, C-terminal domain"/>
    <property type="match status" value="1"/>
</dbReference>
<dbReference type="Pfam" id="PF16321">
    <property type="entry name" value="Ribosom_S30AE_C"/>
    <property type="match status" value="1"/>
</dbReference>
<dbReference type="NCBIfam" id="TIGR00741">
    <property type="entry name" value="yfiA"/>
    <property type="match status" value="1"/>
</dbReference>
<dbReference type="InterPro" id="IPR050574">
    <property type="entry name" value="HPF/YfiA_ribosome-assoc"/>
</dbReference>
<reference evidence="5 6" key="1">
    <citation type="submission" date="2020-12" db="EMBL/GenBank/DDBJ databases">
        <title>WGS of Thermoactinomyces spp.</title>
        <authorList>
            <person name="Cheng K."/>
        </authorList>
    </citation>
    <scope>NUCLEOTIDE SEQUENCE [LARGE SCALE GENOMIC DNA]</scope>
    <source>
        <strain evidence="6">CICC 10650\ACCC 41061</strain>
    </source>
</reference>
<comment type="subcellular location">
    <subcellularLocation>
        <location evidence="2">Cytoplasm</location>
    </subcellularLocation>
</comment>
<comment type="caution">
    <text evidence="5">The sequence shown here is derived from an EMBL/GenBank/DDBJ whole genome shotgun (WGS) entry which is preliminary data.</text>
</comment>
<gene>
    <name evidence="5" type="primary">raiA</name>
    <name evidence="2" type="synonym">hpf</name>
    <name evidence="5" type="ORF">I8U22_05000</name>
</gene>
<dbReference type="Gene3D" id="3.30.160.100">
    <property type="entry name" value="Ribosome hibernation promotion factor-like"/>
    <property type="match status" value="1"/>
</dbReference>
<sequence>MKCIVRGHNLQVTDALRDFIERKLSKLERYFDHSAEIEAQVSLNVLKDMHKVEVTIPFPGLLVRAEELSEDMYASVDLVMEKLERQIRKYKTKINRRSRRESGFRNMLKENALEKGTTMTALTDEEEGDDEIVRVKRFQLKPMDTEEAILQMELLGHNFFVYTNAVTDEINVIYRRKDGKVGLIEPE</sequence>
<feature type="domain" description="Sigma 54 modulation/S30EA ribosomal protein C-terminal" evidence="4">
    <location>
        <begin position="129"/>
        <end position="183"/>
    </location>
</feature>
<protein>
    <recommendedName>
        <fullName evidence="2">Ribosome hibernation promoting factor</fullName>
        <shortName evidence="2">HPF</shortName>
    </recommendedName>
</protein>
<comment type="function">
    <text evidence="2">Required for dimerization of active 70S ribosomes into 100S ribosomes in stationary phase; 100S ribosomes are translationally inactive and sometimes present during exponential growth.</text>
</comment>
<dbReference type="InterPro" id="IPR036567">
    <property type="entry name" value="RHF-like"/>
</dbReference>
<evidence type="ECO:0000256" key="2">
    <source>
        <dbReference type="HAMAP-Rule" id="MF_00839"/>
    </source>
</evidence>
<feature type="coiled-coil region" evidence="3">
    <location>
        <begin position="73"/>
        <end position="100"/>
    </location>
</feature>
<dbReference type="Proteomes" id="UP000641910">
    <property type="component" value="Unassembled WGS sequence"/>
</dbReference>
<dbReference type="InterPro" id="IPR038416">
    <property type="entry name" value="Ribosom_S30AE_C_sf"/>
</dbReference>
<proteinExistence type="inferred from homology"/>
<dbReference type="HAMAP" id="MF_00839">
    <property type="entry name" value="HPF"/>
    <property type="match status" value="1"/>
</dbReference>
<dbReference type="EMBL" id="JAECVU010000002">
    <property type="protein sequence ID" value="MBH8588180.1"/>
    <property type="molecule type" value="Genomic_DNA"/>
</dbReference>
<accession>A0ABS0QG02</accession>
<dbReference type="InterPro" id="IPR032528">
    <property type="entry name" value="Ribosom_S30AE_C"/>
</dbReference>
<dbReference type="InterPro" id="IPR003489">
    <property type="entry name" value="RHF/RaiA"/>
</dbReference>
<dbReference type="PANTHER" id="PTHR33231:SF1">
    <property type="entry name" value="30S RIBOSOMAL PROTEIN"/>
    <property type="match status" value="1"/>
</dbReference>
<keyword evidence="6" id="KW-1185">Reference proteome</keyword>
<keyword evidence="2" id="KW-0963">Cytoplasm</keyword>
<name>A0ABS0QG02_THEVU</name>
<keyword evidence="1 2" id="KW-0810">Translation regulation</keyword>
<evidence type="ECO:0000259" key="4">
    <source>
        <dbReference type="Pfam" id="PF16321"/>
    </source>
</evidence>
<evidence type="ECO:0000256" key="3">
    <source>
        <dbReference type="SAM" id="Coils"/>
    </source>
</evidence>
<evidence type="ECO:0000313" key="5">
    <source>
        <dbReference type="EMBL" id="MBH8588180.1"/>
    </source>
</evidence>